<evidence type="ECO:0000256" key="4">
    <source>
        <dbReference type="PROSITE-ProRule" id="PRU00134"/>
    </source>
</evidence>
<name>A0AA39Y4D2_9PEZI</name>
<reference evidence="6" key="1">
    <citation type="submission" date="2023-06" db="EMBL/GenBank/DDBJ databases">
        <title>Multi-omics analyses reveal the molecular pathogenesis toolkit of Lasiodiplodia hormozganensis, a cross-kingdom pathogen.</title>
        <authorList>
            <person name="Felix C."/>
            <person name="Meneses R."/>
            <person name="Goncalves M.F.M."/>
            <person name="Tilleman L."/>
            <person name="Duarte A.S."/>
            <person name="Jorrin-Novo J.V."/>
            <person name="Van De Peer Y."/>
            <person name="Deforce D."/>
            <person name="Van Nieuwerburgh F."/>
            <person name="Esteves A.C."/>
            <person name="Alves A."/>
        </authorList>
    </citation>
    <scope>NUCLEOTIDE SEQUENCE</scope>
    <source>
        <strain evidence="6">CBS 339.90</strain>
    </source>
</reference>
<organism evidence="6 7">
    <name type="scientific">Lasiodiplodia hormozganensis</name>
    <dbReference type="NCBI Taxonomy" id="869390"/>
    <lineage>
        <taxon>Eukaryota</taxon>
        <taxon>Fungi</taxon>
        <taxon>Dikarya</taxon>
        <taxon>Ascomycota</taxon>
        <taxon>Pezizomycotina</taxon>
        <taxon>Dothideomycetes</taxon>
        <taxon>Dothideomycetes incertae sedis</taxon>
        <taxon>Botryosphaeriales</taxon>
        <taxon>Botryosphaeriaceae</taxon>
        <taxon>Lasiodiplodia</taxon>
    </lineage>
</organism>
<dbReference type="EMBL" id="JAUJDW010000063">
    <property type="protein sequence ID" value="KAK0644846.1"/>
    <property type="molecule type" value="Genomic_DNA"/>
</dbReference>
<keyword evidence="7" id="KW-1185">Reference proteome</keyword>
<evidence type="ECO:0000256" key="1">
    <source>
        <dbReference type="ARBA" id="ARBA00022723"/>
    </source>
</evidence>
<feature type="domain" description="MYND-type" evidence="5">
    <location>
        <begin position="361"/>
        <end position="399"/>
    </location>
</feature>
<dbReference type="SUPFAM" id="SSF144232">
    <property type="entry name" value="HIT/MYND zinc finger-like"/>
    <property type="match status" value="1"/>
</dbReference>
<evidence type="ECO:0000256" key="2">
    <source>
        <dbReference type="ARBA" id="ARBA00022771"/>
    </source>
</evidence>
<sequence length="599" mass="66821">MAQIYRKADEVSIWLGEYISSIYDRVPCDRETSKATIEFIGEVSKRGKDMVMQDHSSRWRDFILLMKVPWFSRRWVLQELAFARNPMMYFSKEKLPWETFKSAVEVFTNHFDAVLKISWPTLGNWDDRVFDVHPDRAEVAWANPLEIISLAAFMETAFEKNTQFPVSTLEELVVSMAGFQTSDPRDVIYALLSVAKDRLVEPDYTANVFQIYANFVEKVISTSGSLDIICRRWAANDFGWNFEEVLVPSPDDGIKQEPVDAIKQEPVDAIKQAPVKLSSWMRQTDCSIFSCTKYKVGDKRRCNPNPLVGMPGRSSYGACADRKASIRMAFDADAVDGDGEQLFGIGSSEIEAGDKATATTCARCGKSPDDLKRCAKCQSARYCNRDCQKADWKTHKKVCASLAAAASNGASTSTSASKNLDVPIPNPFTRLTQRTWLHDRSERDTYKLLIDAYRLRMEDDYNFTGDVDADCVMGGAPDSARGFARFLQRLNRVAPDLLPAWWSAEKEEECKRVGVRGGGGAWESLSAAPEKADFIEHYGDSRMPMQLRMFAEAVYGSGPGGQDGKVMMEMMARSEGGGGGVGMSTIDMSSIISGLGGRR</sequence>
<accession>A0AA39Y4D2</accession>
<dbReference type="InterPro" id="IPR052895">
    <property type="entry name" value="HetReg/Transcr_Mod"/>
</dbReference>
<dbReference type="Pfam" id="PF01753">
    <property type="entry name" value="zf-MYND"/>
    <property type="match status" value="1"/>
</dbReference>
<dbReference type="AlphaFoldDB" id="A0AA39Y4D2"/>
<dbReference type="GO" id="GO:0032259">
    <property type="term" value="P:methylation"/>
    <property type="evidence" value="ECO:0007669"/>
    <property type="project" value="UniProtKB-KW"/>
</dbReference>
<keyword evidence="6" id="KW-0808">Transferase</keyword>
<keyword evidence="3" id="KW-0862">Zinc</keyword>
<keyword evidence="6" id="KW-0489">Methyltransferase</keyword>
<proteinExistence type="predicted"/>
<evidence type="ECO:0000313" key="6">
    <source>
        <dbReference type="EMBL" id="KAK0644846.1"/>
    </source>
</evidence>
<dbReference type="GO" id="GO:0008168">
    <property type="term" value="F:methyltransferase activity"/>
    <property type="evidence" value="ECO:0007669"/>
    <property type="project" value="UniProtKB-KW"/>
</dbReference>
<gene>
    <name evidence="6" type="primary">smyd2-b</name>
    <name evidence="6" type="ORF">DIS24_g8492</name>
</gene>
<keyword evidence="1" id="KW-0479">Metal-binding</keyword>
<keyword evidence="2 4" id="KW-0863">Zinc-finger</keyword>
<dbReference type="Proteomes" id="UP001175001">
    <property type="component" value="Unassembled WGS sequence"/>
</dbReference>
<dbReference type="InterPro" id="IPR010730">
    <property type="entry name" value="HET"/>
</dbReference>
<dbReference type="Gene3D" id="6.10.140.2220">
    <property type="match status" value="1"/>
</dbReference>
<protein>
    <submittedName>
        <fullName evidence="6">N-lysine methyltransferase SMYD2-B</fullName>
    </submittedName>
</protein>
<dbReference type="InterPro" id="IPR002893">
    <property type="entry name" value="Znf_MYND"/>
</dbReference>
<evidence type="ECO:0000256" key="3">
    <source>
        <dbReference type="ARBA" id="ARBA00022833"/>
    </source>
</evidence>
<evidence type="ECO:0000259" key="5">
    <source>
        <dbReference type="PROSITE" id="PS50865"/>
    </source>
</evidence>
<comment type="caution">
    <text evidence="6">The sequence shown here is derived from an EMBL/GenBank/DDBJ whole genome shotgun (WGS) entry which is preliminary data.</text>
</comment>
<dbReference type="Pfam" id="PF06985">
    <property type="entry name" value="HET"/>
    <property type="match status" value="1"/>
</dbReference>
<dbReference type="GO" id="GO:0008270">
    <property type="term" value="F:zinc ion binding"/>
    <property type="evidence" value="ECO:0007669"/>
    <property type="project" value="UniProtKB-KW"/>
</dbReference>
<dbReference type="PROSITE" id="PS50865">
    <property type="entry name" value="ZF_MYND_2"/>
    <property type="match status" value="1"/>
</dbReference>
<dbReference type="PANTHER" id="PTHR24148">
    <property type="entry name" value="ANKYRIN REPEAT DOMAIN-CONTAINING PROTEIN 39 HOMOLOG-RELATED"/>
    <property type="match status" value="1"/>
</dbReference>
<dbReference type="PANTHER" id="PTHR24148:SF64">
    <property type="entry name" value="HETEROKARYON INCOMPATIBILITY DOMAIN-CONTAINING PROTEIN"/>
    <property type="match status" value="1"/>
</dbReference>
<evidence type="ECO:0000313" key="7">
    <source>
        <dbReference type="Proteomes" id="UP001175001"/>
    </source>
</evidence>
<dbReference type="PROSITE" id="PS01360">
    <property type="entry name" value="ZF_MYND_1"/>
    <property type="match status" value="1"/>
</dbReference>